<gene>
    <name evidence="8" type="ORF">F8O03_03275</name>
</gene>
<dbReference type="Pfam" id="PF03009">
    <property type="entry name" value="GDPD"/>
    <property type="match status" value="1"/>
</dbReference>
<keyword evidence="5" id="KW-0378">Hydrolase</keyword>
<sequence>MNAPSQHKCPMLIGHRGAPAYRPEHTAEGYLLAVRQGADALEPDVVPTRDGVLLVRHEPMLGASTDIAARTTEFGPARTLSTPDGMLTDWFAHDFTWEQLGSLRALERIPRIRPVNAVCDGTSALMRLRELVQLVEHERTMAGARPRLVIELKHASWFRGLGFDLPALLERELAGLWGSPALEGLVIESFEGEVLRDVRRRGVAADASLVYLLESEGVPHDRLARDGAHAQSYASDLTSPGLDAVAEWADGISPSHLLLGVRDEDSAAHPQAGRRLVERAHARGLEVYTWTLRPEDVFLPQALAGRPETYWRGILRTGVDGVFADAPDRVRALIDAQTPRA</sequence>
<evidence type="ECO:0000256" key="2">
    <source>
        <dbReference type="ARBA" id="ARBA00012247"/>
    </source>
</evidence>
<feature type="domain" description="GP-PDE" evidence="7">
    <location>
        <begin position="10"/>
        <end position="334"/>
    </location>
</feature>
<evidence type="ECO:0000313" key="8">
    <source>
        <dbReference type="EMBL" id="KAB1639373.1"/>
    </source>
</evidence>
<keyword evidence="4" id="KW-0319">Glycerol metabolism</keyword>
<dbReference type="InterPro" id="IPR030395">
    <property type="entry name" value="GP_PDE_dom"/>
</dbReference>
<comment type="similarity">
    <text evidence="1">Belongs to the glycerophosphoryl diester phosphodiesterase family.</text>
</comment>
<dbReference type="EC" id="3.1.4.46" evidence="2"/>
<evidence type="ECO:0000256" key="6">
    <source>
        <dbReference type="ARBA" id="ARBA00047512"/>
    </source>
</evidence>
<keyword evidence="9" id="KW-1185">Reference proteome</keyword>
<organism evidence="8 9">
    <name type="scientific">Pseudoclavibacter terrae</name>
    <dbReference type="NCBI Taxonomy" id="1530195"/>
    <lineage>
        <taxon>Bacteria</taxon>
        <taxon>Bacillati</taxon>
        <taxon>Actinomycetota</taxon>
        <taxon>Actinomycetes</taxon>
        <taxon>Micrococcales</taxon>
        <taxon>Microbacteriaceae</taxon>
        <taxon>Pseudoclavibacter</taxon>
    </lineage>
</organism>
<dbReference type="RefSeq" id="WP_151422337.1">
    <property type="nucleotide sequence ID" value="NZ_WBJX01000001.1"/>
</dbReference>
<reference evidence="8 9" key="1">
    <citation type="submission" date="2019-09" db="EMBL/GenBank/DDBJ databases">
        <title>Phylogeny of genus Pseudoclavibacter and closely related genus.</title>
        <authorList>
            <person name="Li Y."/>
        </authorList>
    </citation>
    <scope>NUCLEOTIDE SEQUENCE [LARGE SCALE GENOMIC DNA]</scope>
    <source>
        <strain evidence="8 9">THG-MD12</strain>
    </source>
</reference>
<dbReference type="GO" id="GO:0006629">
    <property type="term" value="P:lipid metabolic process"/>
    <property type="evidence" value="ECO:0007669"/>
    <property type="project" value="InterPro"/>
</dbReference>
<evidence type="ECO:0000256" key="1">
    <source>
        <dbReference type="ARBA" id="ARBA00007277"/>
    </source>
</evidence>
<dbReference type="AlphaFoldDB" id="A0A7J5B5I2"/>
<dbReference type="OrthoDB" id="9758957at2"/>
<evidence type="ECO:0000259" key="7">
    <source>
        <dbReference type="PROSITE" id="PS51704"/>
    </source>
</evidence>
<name>A0A7J5B5I2_9MICO</name>
<dbReference type="PANTHER" id="PTHR43620">
    <property type="entry name" value="GLYCEROPHOSPHORYL DIESTER PHOSPHODIESTERASE"/>
    <property type="match status" value="1"/>
</dbReference>
<comment type="catalytic activity">
    <reaction evidence="6">
        <text>a sn-glycero-3-phosphodiester + H2O = an alcohol + sn-glycerol 3-phosphate + H(+)</text>
        <dbReference type="Rhea" id="RHEA:12969"/>
        <dbReference type="ChEBI" id="CHEBI:15377"/>
        <dbReference type="ChEBI" id="CHEBI:15378"/>
        <dbReference type="ChEBI" id="CHEBI:30879"/>
        <dbReference type="ChEBI" id="CHEBI:57597"/>
        <dbReference type="ChEBI" id="CHEBI:83408"/>
        <dbReference type="EC" id="3.1.4.46"/>
    </reaction>
</comment>
<dbReference type="GO" id="GO:0042597">
    <property type="term" value="C:periplasmic space"/>
    <property type="evidence" value="ECO:0007669"/>
    <property type="project" value="TreeGrafter"/>
</dbReference>
<evidence type="ECO:0000256" key="4">
    <source>
        <dbReference type="ARBA" id="ARBA00022798"/>
    </source>
</evidence>
<evidence type="ECO:0000256" key="5">
    <source>
        <dbReference type="ARBA" id="ARBA00022801"/>
    </source>
</evidence>
<proteinExistence type="inferred from homology"/>
<dbReference type="EMBL" id="WBJX01000001">
    <property type="protein sequence ID" value="KAB1639373.1"/>
    <property type="molecule type" value="Genomic_DNA"/>
</dbReference>
<evidence type="ECO:0000313" key="9">
    <source>
        <dbReference type="Proteomes" id="UP000490386"/>
    </source>
</evidence>
<dbReference type="InterPro" id="IPR017946">
    <property type="entry name" value="PLC-like_Pdiesterase_TIM-brl"/>
</dbReference>
<dbReference type="GO" id="GO:0008889">
    <property type="term" value="F:glycerophosphodiester phosphodiesterase activity"/>
    <property type="evidence" value="ECO:0007669"/>
    <property type="project" value="UniProtKB-EC"/>
</dbReference>
<evidence type="ECO:0000256" key="3">
    <source>
        <dbReference type="ARBA" id="ARBA00022729"/>
    </source>
</evidence>
<dbReference type="PANTHER" id="PTHR43620:SF7">
    <property type="entry name" value="GLYCEROPHOSPHODIESTER PHOSPHODIESTERASE GDPD5-RELATED"/>
    <property type="match status" value="1"/>
</dbReference>
<protein>
    <recommendedName>
        <fullName evidence="2">glycerophosphodiester phosphodiesterase</fullName>
        <ecNumber evidence="2">3.1.4.46</ecNumber>
    </recommendedName>
</protein>
<dbReference type="PROSITE" id="PS51704">
    <property type="entry name" value="GP_PDE"/>
    <property type="match status" value="1"/>
</dbReference>
<dbReference type="SUPFAM" id="SSF51695">
    <property type="entry name" value="PLC-like phosphodiesterases"/>
    <property type="match status" value="1"/>
</dbReference>
<dbReference type="GO" id="GO:0006071">
    <property type="term" value="P:glycerol metabolic process"/>
    <property type="evidence" value="ECO:0007669"/>
    <property type="project" value="UniProtKB-KW"/>
</dbReference>
<dbReference type="Proteomes" id="UP000490386">
    <property type="component" value="Unassembled WGS sequence"/>
</dbReference>
<keyword evidence="3" id="KW-0732">Signal</keyword>
<accession>A0A7J5B5I2</accession>
<dbReference type="Gene3D" id="3.20.20.190">
    <property type="entry name" value="Phosphatidylinositol (PI) phosphodiesterase"/>
    <property type="match status" value="1"/>
</dbReference>
<comment type="caution">
    <text evidence="8">The sequence shown here is derived from an EMBL/GenBank/DDBJ whole genome shotgun (WGS) entry which is preliminary data.</text>
</comment>